<feature type="transmembrane region" description="Helical" evidence="1">
    <location>
        <begin position="6"/>
        <end position="31"/>
    </location>
</feature>
<dbReference type="OrthoDB" id="2318325at2"/>
<keyword evidence="3" id="KW-1185">Reference proteome</keyword>
<keyword evidence="1" id="KW-0472">Membrane</keyword>
<dbReference type="Pfam" id="PF15980">
    <property type="entry name" value="ComGF"/>
    <property type="match status" value="1"/>
</dbReference>
<dbReference type="InterPro" id="IPR016977">
    <property type="entry name" value="ComGF"/>
</dbReference>
<evidence type="ECO:0000256" key="1">
    <source>
        <dbReference type="SAM" id="Phobius"/>
    </source>
</evidence>
<evidence type="ECO:0008006" key="4">
    <source>
        <dbReference type="Google" id="ProtNLM"/>
    </source>
</evidence>
<dbReference type="Proteomes" id="UP000004069">
    <property type="component" value="Unassembled WGS sequence"/>
</dbReference>
<dbReference type="PATRIC" id="fig|585524.9.peg.368"/>
<keyword evidence="1" id="KW-0812">Transmembrane</keyword>
<dbReference type="NCBIfam" id="NF041002">
    <property type="entry name" value="pilin_ComGF"/>
    <property type="match status" value="1"/>
</dbReference>
<sequence length="162" mass="18601">MKAKKGFLLIEAIFSVFITLLIVIALQNLLVSLKTARHLKHPVNEVAFSYIQLNNFLKEHESYALPELSNSRKANFSGLKDNNKVYVLGKYKNMIRVTTNASGHMPLLLNVDQAEFETSKNRIKIFITEEDGRKSELYFKLREKPDEAKEEKKAVKGKRTSE</sequence>
<evidence type="ECO:0000313" key="3">
    <source>
        <dbReference type="Proteomes" id="UP000004069"/>
    </source>
</evidence>
<name>D5QA64_9LACO</name>
<dbReference type="STRING" id="83683.B1745_04430"/>
<gene>
    <name evidence="2" type="ORF">HMPREF0493_0634</name>
</gene>
<dbReference type="eggNOG" id="COG4940">
    <property type="taxonomic scope" value="Bacteria"/>
</dbReference>
<proteinExistence type="predicted"/>
<dbReference type="AlphaFoldDB" id="D5QA64"/>
<protein>
    <recommendedName>
        <fullName evidence="4">Competence protein ComGF</fullName>
    </recommendedName>
</protein>
<reference evidence="2 3" key="1">
    <citation type="submission" date="2010-04" db="EMBL/GenBank/DDBJ databases">
        <authorList>
            <person name="Muzny D."/>
            <person name="Qin X."/>
            <person name="Deng J."/>
            <person name="Jiang H."/>
            <person name="Liu Y."/>
            <person name="Qu J."/>
            <person name="Song X.-Z."/>
            <person name="Zhang L."/>
            <person name="Thornton R."/>
            <person name="Coyle M."/>
            <person name="Francisco L."/>
            <person name="Jackson L."/>
            <person name="Javaid M."/>
            <person name="Korchina V."/>
            <person name="Kovar C."/>
            <person name="Mata R."/>
            <person name="Mathew T."/>
            <person name="Ngo R."/>
            <person name="Nguyen L."/>
            <person name="Nguyen N."/>
            <person name="Okwuonu G."/>
            <person name="Ongeri F."/>
            <person name="Pham C."/>
            <person name="Simmons D."/>
            <person name="Wilczek-Boney K."/>
            <person name="Hale W."/>
            <person name="Jakkamsetti A."/>
            <person name="Pham P."/>
            <person name="Ruth R."/>
            <person name="San Lucas F."/>
            <person name="Warren J."/>
            <person name="Zhang J."/>
            <person name="Zhao Z."/>
            <person name="Zhou C."/>
            <person name="Zhu D."/>
            <person name="Lee S."/>
            <person name="Bess C."/>
            <person name="Blankenburg K."/>
            <person name="Forbes L."/>
            <person name="Fu Q."/>
            <person name="Gubbala S."/>
            <person name="Hirani K."/>
            <person name="Jayaseelan J.C."/>
            <person name="Lara F."/>
            <person name="Munidasa M."/>
            <person name="Palculict T."/>
            <person name="Patil S."/>
            <person name="Pu L.-L."/>
            <person name="Saada N."/>
            <person name="Tang L."/>
            <person name="Weissenberger G."/>
            <person name="Zhu Y."/>
            <person name="Hemphill L."/>
            <person name="Shang Y."/>
            <person name="Youmans B."/>
            <person name="Ayvaz T."/>
            <person name="Ross M."/>
            <person name="Santibanez J."/>
            <person name="Aqrawi P."/>
            <person name="Gross S."/>
            <person name="Joshi V."/>
            <person name="Fowler G."/>
            <person name="Nazareth L."/>
            <person name="Reid J."/>
            <person name="Worley K."/>
            <person name="Petrosino J."/>
            <person name="Highlander S."/>
            <person name="Gibbs R."/>
        </authorList>
    </citation>
    <scope>NUCLEOTIDE SEQUENCE [LARGE SCALE GENOMIC DNA]</scope>
    <source>
        <strain evidence="2 3">DSM 11664</strain>
    </source>
</reference>
<dbReference type="RefSeq" id="WP_006351787.1">
    <property type="nucleotide sequence ID" value="NZ_ADNY01000023.1"/>
</dbReference>
<dbReference type="EMBL" id="ADNY01000023">
    <property type="protein sequence ID" value="EFG55754.1"/>
    <property type="molecule type" value="Genomic_DNA"/>
</dbReference>
<keyword evidence="1" id="KW-1133">Transmembrane helix</keyword>
<evidence type="ECO:0000313" key="2">
    <source>
        <dbReference type="EMBL" id="EFG55754.1"/>
    </source>
</evidence>
<comment type="caution">
    <text evidence="2">The sequence shown here is derived from an EMBL/GenBank/DDBJ whole genome shotgun (WGS) entry which is preliminary data.</text>
</comment>
<organism evidence="2 3">
    <name type="scientific">Lactobacillus amylolyticus DSM 11664</name>
    <dbReference type="NCBI Taxonomy" id="585524"/>
    <lineage>
        <taxon>Bacteria</taxon>
        <taxon>Bacillati</taxon>
        <taxon>Bacillota</taxon>
        <taxon>Bacilli</taxon>
        <taxon>Lactobacillales</taxon>
        <taxon>Lactobacillaceae</taxon>
        <taxon>Lactobacillus</taxon>
    </lineage>
</organism>
<accession>D5QA64</accession>